<dbReference type="GO" id="GO:0007165">
    <property type="term" value="P:signal transduction"/>
    <property type="evidence" value="ECO:0007669"/>
    <property type="project" value="UniProtKB-KW"/>
</dbReference>
<evidence type="ECO:0000256" key="6">
    <source>
        <dbReference type="ARBA" id="ARBA00022989"/>
    </source>
</evidence>
<proteinExistence type="evidence at transcript level"/>
<dbReference type="AlphaFoldDB" id="A0A0M4IUC9"/>
<evidence type="ECO:0000256" key="9">
    <source>
        <dbReference type="ARBA" id="ARBA00023224"/>
    </source>
</evidence>
<keyword evidence="9 10" id="KW-0807">Transducer</keyword>
<dbReference type="Pfam" id="PF02949">
    <property type="entry name" value="7tm_6"/>
    <property type="match status" value="1"/>
</dbReference>
<dbReference type="InterPro" id="IPR004117">
    <property type="entry name" value="7tm6_olfct_rcpt"/>
</dbReference>
<keyword evidence="2" id="KW-1003">Cell membrane</keyword>
<dbReference type="PANTHER" id="PTHR21137">
    <property type="entry name" value="ODORANT RECEPTOR"/>
    <property type="match status" value="1"/>
</dbReference>
<protein>
    <recommendedName>
        <fullName evidence="10">Odorant receptor</fullName>
    </recommendedName>
</protein>
<name>A0A0M4IUC9_LOCMI</name>
<evidence type="ECO:0000256" key="5">
    <source>
        <dbReference type="ARBA" id="ARBA00022725"/>
    </source>
</evidence>
<keyword evidence="8 10" id="KW-0675">Receptor</keyword>
<dbReference type="GO" id="GO:0005549">
    <property type="term" value="F:odorant binding"/>
    <property type="evidence" value="ECO:0007669"/>
    <property type="project" value="InterPro"/>
</dbReference>
<keyword evidence="6 10" id="KW-1133">Transmembrane helix</keyword>
<feature type="transmembrane region" description="Helical" evidence="10">
    <location>
        <begin position="50"/>
        <end position="74"/>
    </location>
</feature>
<reference evidence="11" key="1">
    <citation type="journal article" date="2015" name="Cell. Mol. Life Sci.">
        <title>Identification and functional analysis of olfactory receptor family reveal unusual characteristics of the olfactory system in the migratory locust.</title>
        <authorList>
            <person name="Wang Z."/>
            <person name="Yang P."/>
            <person name="Chen D."/>
            <person name="Jiang F."/>
            <person name="Li Y."/>
            <person name="Wang X."/>
            <person name="Kang L."/>
        </authorList>
    </citation>
    <scope>NUCLEOTIDE SEQUENCE</scope>
</reference>
<evidence type="ECO:0000256" key="2">
    <source>
        <dbReference type="ARBA" id="ARBA00022475"/>
    </source>
</evidence>
<evidence type="ECO:0000256" key="4">
    <source>
        <dbReference type="ARBA" id="ARBA00022692"/>
    </source>
</evidence>
<evidence type="ECO:0000256" key="7">
    <source>
        <dbReference type="ARBA" id="ARBA00023136"/>
    </source>
</evidence>
<evidence type="ECO:0000256" key="3">
    <source>
        <dbReference type="ARBA" id="ARBA00022606"/>
    </source>
</evidence>
<dbReference type="GO" id="GO:0005886">
    <property type="term" value="C:plasma membrane"/>
    <property type="evidence" value="ECO:0007669"/>
    <property type="project" value="UniProtKB-SubCell"/>
</dbReference>
<feature type="transmembrane region" description="Helical" evidence="10">
    <location>
        <begin position="144"/>
        <end position="162"/>
    </location>
</feature>
<evidence type="ECO:0000256" key="1">
    <source>
        <dbReference type="ARBA" id="ARBA00004651"/>
    </source>
</evidence>
<keyword evidence="7 10" id="KW-0472">Membrane</keyword>
<evidence type="ECO:0000256" key="8">
    <source>
        <dbReference type="ARBA" id="ARBA00023170"/>
    </source>
</evidence>
<keyword evidence="4 10" id="KW-0812">Transmembrane</keyword>
<dbReference type="GO" id="GO:0004984">
    <property type="term" value="F:olfactory receptor activity"/>
    <property type="evidence" value="ECO:0007669"/>
    <property type="project" value="InterPro"/>
</dbReference>
<reference evidence="11" key="2">
    <citation type="submission" date="2015-02" db="EMBL/GenBank/DDBJ databases">
        <authorList>
            <person name="Torres C."/>
        </authorList>
    </citation>
    <scope>NUCLEOTIDE SEQUENCE</scope>
</reference>
<comment type="caution">
    <text evidence="10">Lacks conserved residue(s) required for the propagation of feature annotation.</text>
</comment>
<comment type="similarity">
    <text evidence="10">Belongs to the insect chemoreceptor superfamily. Heteromeric odorant receptor channel (TC 1.A.69) family.</text>
</comment>
<feature type="transmembrane region" description="Helical" evidence="10">
    <location>
        <begin position="182"/>
        <end position="206"/>
    </location>
</feature>
<evidence type="ECO:0000313" key="11">
    <source>
        <dbReference type="EMBL" id="ALD51370.1"/>
    </source>
</evidence>
<comment type="subcellular location">
    <subcellularLocation>
        <location evidence="1 10">Cell membrane</location>
        <topology evidence="1 10">Multi-pass membrane protein</topology>
    </subcellularLocation>
</comment>
<sequence length="418" mass="46259">MAASAAAAAAPEESVGSAAQSACDLGYLLTFLHWTGTMRHPRAGRRASRAYAAANAAVTLAFVYFVCSQVVVLFRAGTADLDNFTLTLSLIDTQGTWLLRIRHIAAMEPHFHRLAYQVGRDFGQFASAEDVRVLREGSRRMRTVMLLYLAFGLAECCVWLTAPASETGLPFVLALPYDVTRPAAYVATAVYCCFITLHTIMANFAADAFNASLIVQLRMQLALLNRNIVNVNRIVEQERSSPYKSESADALRPYKSYSTSDVNERLRKNILHHQAIIRNVQLLQSCLGSVLLGQSLSIGISVCFQLYQVAKSAESLQDAGKYSSYLFTMFAELFVYCWFADDLISESENVAQAAYEAVPSLLECPTPVKRSLLILMQRAQRPLTITAAGLFPLSRESFVSIVNVSYSFFAILRNFKED</sequence>
<dbReference type="EMBL" id="KP843234">
    <property type="protein sequence ID" value="ALD51370.1"/>
    <property type="molecule type" value="mRNA"/>
</dbReference>
<keyword evidence="5 10" id="KW-0552">Olfaction</keyword>
<accession>A0A0M4IUC9</accession>
<keyword evidence="3 10" id="KW-0716">Sensory transduction</keyword>
<organism evidence="11">
    <name type="scientific">Locusta migratoria</name>
    <name type="common">Migratory locust</name>
    <dbReference type="NCBI Taxonomy" id="7004"/>
    <lineage>
        <taxon>Eukaryota</taxon>
        <taxon>Metazoa</taxon>
        <taxon>Ecdysozoa</taxon>
        <taxon>Arthropoda</taxon>
        <taxon>Hexapoda</taxon>
        <taxon>Insecta</taxon>
        <taxon>Pterygota</taxon>
        <taxon>Neoptera</taxon>
        <taxon>Polyneoptera</taxon>
        <taxon>Orthoptera</taxon>
        <taxon>Caelifera</taxon>
        <taxon>Acrididea</taxon>
        <taxon>Acridomorpha</taxon>
        <taxon>Acridoidea</taxon>
        <taxon>Acrididae</taxon>
        <taxon>Oedipodinae</taxon>
        <taxon>Locusta</taxon>
    </lineage>
</organism>
<evidence type="ECO:0000256" key="10">
    <source>
        <dbReference type="RuleBase" id="RU351113"/>
    </source>
</evidence>
<dbReference type="PANTHER" id="PTHR21137:SF35">
    <property type="entry name" value="ODORANT RECEPTOR 19A-RELATED"/>
    <property type="match status" value="1"/>
</dbReference>